<keyword evidence="7" id="KW-0479">Metal-binding</keyword>
<dbReference type="RefSeq" id="WP_047195342.1">
    <property type="nucleotide sequence ID" value="NZ_CP011371.1"/>
</dbReference>
<organism evidence="23 24">
    <name type="scientific">Caldimonas brevitalea</name>
    <dbReference type="NCBI Taxonomy" id="413882"/>
    <lineage>
        <taxon>Bacteria</taxon>
        <taxon>Pseudomonadati</taxon>
        <taxon>Pseudomonadota</taxon>
        <taxon>Betaproteobacteria</taxon>
        <taxon>Burkholderiales</taxon>
        <taxon>Sphaerotilaceae</taxon>
        <taxon>Caldimonas</taxon>
    </lineage>
</organism>
<evidence type="ECO:0000256" key="17">
    <source>
        <dbReference type="ARBA" id="ARBA00023211"/>
    </source>
</evidence>
<keyword evidence="9" id="KW-0227">DNA damage</keyword>
<evidence type="ECO:0000256" key="13">
    <source>
        <dbReference type="ARBA" id="ARBA00022932"/>
    </source>
</evidence>
<dbReference type="GO" id="GO:0046872">
    <property type="term" value="F:metal ion binding"/>
    <property type="evidence" value="ECO:0007669"/>
    <property type="project" value="UniProtKB-KW"/>
</dbReference>
<protein>
    <recommendedName>
        <fullName evidence="2">DNA ligase (ATP)</fullName>
        <ecNumber evidence="2">6.5.1.1</ecNumber>
    </recommendedName>
    <alternativeName>
        <fullName evidence="19">NHEJ DNA polymerase</fullName>
    </alternativeName>
</protein>
<dbReference type="Pfam" id="PF01068">
    <property type="entry name" value="DNA_ligase_A_M"/>
    <property type="match status" value="1"/>
</dbReference>
<dbReference type="Gene3D" id="3.90.920.10">
    <property type="entry name" value="DNA primase, PRIM domain"/>
    <property type="match status" value="1"/>
</dbReference>
<dbReference type="EC" id="6.5.1.1" evidence="2"/>
<accession>A0A0G3BR42</accession>
<dbReference type="InterPro" id="IPR014145">
    <property type="entry name" value="LigD_pol_dom"/>
</dbReference>
<keyword evidence="5" id="KW-0548">Nucleotidyltransferase</keyword>
<comment type="catalytic activity">
    <reaction evidence="20">
        <text>ATP + (deoxyribonucleotide)n-3'-hydroxyl + 5'-phospho-(deoxyribonucleotide)m = (deoxyribonucleotide)n+m + AMP + diphosphate.</text>
        <dbReference type="EC" id="6.5.1.1"/>
    </reaction>
</comment>
<dbReference type="GO" id="GO:0005524">
    <property type="term" value="F:ATP binding"/>
    <property type="evidence" value="ECO:0007669"/>
    <property type="project" value="UniProtKB-KW"/>
</dbReference>
<dbReference type="InterPro" id="IPR012310">
    <property type="entry name" value="DNA_ligase_ATP-dep_cent"/>
</dbReference>
<gene>
    <name evidence="23" type="primary">ligD</name>
    <name evidence="23" type="ORF">AAW51_3125</name>
</gene>
<evidence type="ECO:0000313" key="23">
    <source>
        <dbReference type="EMBL" id="AKJ29816.1"/>
    </source>
</evidence>
<dbReference type="InterPro" id="IPR033651">
    <property type="entry name" value="PaeLigD_Pol-like"/>
</dbReference>
<keyword evidence="14" id="KW-0238">DNA-binding</keyword>
<feature type="compositionally biased region" description="Basic and acidic residues" evidence="21">
    <location>
        <begin position="1"/>
        <end position="27"/>
    </location>
</feature>
<name>A0A0G3BR42_9BURK</name>
<keyword evidence="3" id="KW-0436">Ligase</keyword>
<dbReference type="GO" id="GO:0003910">
    <property type="term" value="F:DNA ligase (ATP) activity"/>
    <property type="evidence" value="ECO:0007669"/>
    <property type="project" value="UniProtKB-EC"/>
</dbReference>
<dbReference type="Pfam" id="PF13298">
    <property type="entry name" value="LigD_N"/>
    <property type="match status" value="1"/>
</dbReference>
<evidence type="ECO:0000256" key="11">
    <source>
        <dbReference type="ARBA" id="ARBA00022839"/>
    </source>
</evidence>
<dbReference type="Pfam" id="PF21686">
    <property type="entry name" value="LigD_Prim-Pol"/>
    <property type="match status" value="1"/>
</dbReference>
<evidence type="ECO:0000259" key="22">
    <source>
        <dbReference type="PROSITE" id="PS50160"/>
    </source>
</evidence>
<evidence type="ECO:0000256" key="6">
    <source>
        <dbReference type="ARBA" id="ARBA00022722"/>
    </source>
</evidence>
<keyword evidence="6" id="KW-0540">Nuclease</keyword>
<dbReference type="OrthoDB" id="9802472at2"/>
<evidence type="ECO:0000256" key="3">
    <source>
        <dbReference type="ARBA" id="ARBA00022598"/>
    </source>
</evidence>
<feature type="domain" description="ATP-dependent DNA ligase family profile" evidence="22">
    <location>
        <begin position="313"/>
        <end position="402"/>
    </location>
</feature>
<evidence type="ECO:0000256" key="20">
    <source>
        <dbReference type="ARBA" id="ARBA00034003"/>
    </source>
</evidence>
<feature type="region of interest" description="Disordered" evidence="21">
    <location>
        <begin position="530"/>
        <end position="574"/>
    </location>
</feature>
<evidence type="ECO:0000313" key="24">
    <source>
        <dbReference type="Proteomes" id="UP000035352"/>
    </source>
</evidence>
<dbReference type="CDD" id="cd07971">
    <property type="entry name" value="OBF_DNA_ligase_LigD"/>
    <property type="match status" value="1"/>
</dbReference>
<reference evidence="23 24" key="1">
    <citation type="submission" date="2015-05" db="EMBL/GenBank/DDBJ databases">
        <authorList>
            <person name="Tang B."/>
            <person name="Yu Y."/>
        </authorList>
    </citation>
    <scope>NUCLEOTIDE SEQUENCE [LARGE SCALE GENOMIC DNA]</scope>
    <source>
        <strain evidence="23 24">DSM 7029</strain>
    </source>
</reference>
<evidence type="ECO:0000256" key="19">
    <source>
        <dbReference type="ARBA" id="ARBA00029943"/>
    </source>
</evidence>
<evidence type="ECO:0000256" key="2">
    <source>
        <dbReference type="ARBA" id="ARBA00012727"/>
    </source>
</evidence>
<feature type="compositionally biased region" description="Pro residues" evidence="21">
    <location>
        <begin position="183"/>
        <end position="192"/>
    </location>
</feature>
<feature type="compositionally biased region" description="Low complexity" evidence="21">
    <location>
        <begin position="543"/>
        <end position="566"/>
    </location>
</feature>
<evidence type="ECO:0000256" key="18">
    <source>
        <dbReference type="ARBA" id="ARBA00023268"/>
    </source>
</evidence>
<feature type="compositionally biased region" description="Low complexity" evidence="21">
    <location>
        <begin position="193"/>
        <end position="205"/>
    </location>
</feature>
<dbReference type="InterPro" id="IPR014146">
    <property type="entry name" value="LigD_ligase_dom"/>
</dbReference>
<evidence type="ECO:0000256" key="8">
    <source>
        <dbReference type="ARBA" id="ARBA00022741"/>
    </source>
</evidence>
<dbReference type="PANTHER" id="PTHR42705:SF2">
    <property type="entry name" value="BIFUNCTIONAL NON-HOMOLOGOUS END JOINING PROTEIN LIGD"/>
    <property type="match status" value="1"/>
</dbReference>
<keyword evidence="8" id="KW-0547">Nucleotide-binding</keyword>
<keyword evidence="15" id="KW-0233">DNA recombination</keyword>
<evidence type="ECO:0000256" key="15">
    <source>
        <dbReference type="ARBA" id="ARBA00023172"/>
    </source>
</evidence>
<keyword evidence="4" id="KW-0808">Transferase</keyword>
<dbReference type="KEGG" id="pbh:AAW51_3125"/>
<dbReference type="InterPro" id="IPR012340">
    <property type="entry name" value="NA-bd_OB-fold"/>
</dbReference>
<keyword evidence="24" id="KW-1185">Reference proteome</keyword>
<dbReference type="Proteomes" id="UP000035352">
    <property type="component" value="Chromosome"/>
</dbReference>
<dbReference type="SUPFAM" id="SSF56091">
    <property type="entry name" value="DNA ligase/mRNA capping enzyme, catalytic domain"/>
    <property type="match status" value="1"/>
</dbReference>
<dbReference type="AlphaFoldDB" id="A0A0G3BR42"/>
<evidence type="ECO:0000256" key="4">
    <source>
        <dbReference type="ARBA" id="ARBA00022679"/>
    </source>
</evidence>
<keyword evidence="16" id="KW-0234">DNA repair</keyword>
<evidence type="ECO:0000256" key="10">
    <source>
        <dbReference type="ARBA" id="ARBA00022801"/>
    </source>
</evidence>
<evidence type="ECO:0000256" key="7">
    <source>
        <dbReference type="ARBA" id="ARBA00022723"/>
    </source>
</evidence>
<keyword evidence="13" id="KW-0239">DNA-directed DNA polymerase</keyword>
<dbReference type="PANTHER" id="PTHR42705">
    <property type="entry name" value="BIFUNCTIONAL NON-HOMOLOGOUS END JOINING PROTEIN LIGD"/>
    <property type="match status" value="1"/>
</dbReference>
<dbReference type="NCBIfam" id="NF004628">
    <property type="entry name" value="PRK05972.1"/>
    <property type="match status" value="1"/>
</dbReference>
<sequence>MGRDHPLSAYHAKRDFAHTPEPAGEKRVAKRRGKAVQPALQFVIQRHHARRLHYDFRLEWGGTLKSWAVPRGPSLDPDIQRLAVEVEDHPLDYAGFEGTIPKGHYGAGDVAIWDRGEWIPEGDAEEGLRRGKLHFELRGTRLHGAWVLFRLAGEGDQWMLRKRRDQHARIGDGDAVLHDPPEAEAPPAPAPAPVAAKSPRSSAASSRRRRVPVPEFVEPQLATLVDRPPVSDAWVYEIKYDGYRMLVRCDGRQVRLFSRNGIEWTERLPSLVQRLSALQSHSGWLDGEIVVMDEHGHTDFHALQATLDSGAPQVEYVVFDVPWWDGEDLRDRPLSHRLQALDEIFAALPAQPGLSRSKPLDPGYVGQAVLQAACQLGLEGLIGKRLDAPYRSGRSPHWIKLKCRSEQEVVIGGYTEPRGSRGHLGALLVGVWGKDGQLDYAGRVGSGFDQAGLQAMRERLAPDETARCPFRSKPSLPGAPTVHWVEPVHVVQVRYASWTQEGLLRQASFVGVREDKPVRKVVRELPQTVAQEDTPMRPSATRLAGRPASPAATAARASLRRSGASSDPKANSVGGVRVTHPERLVFSVPRITKLEVVRYHEDIGEYLLPHLAARPLSLLRCPQGTGGECFFQKHVETTLPSGVESVEVPASDGTDTLVMVNSVEGIVALAQYGNVEFHTWGARAPRPDRPDRITMDLDPDPDLPWAQVVEAAQLTRVLLEELGLAAFLKTTGGKGLHIVTPIKATRSWDEVKAFTKGLASRLASVAPQRFTARLSKSSRGGRIFIDYLRNGRGATAVASYSLRAREGAPVSVPLHWDELSAKKDVRAEHFNLRNAVARAPESETAWQDYAAQRRTLTVKMFRALGVDPGSAES</sequence>
<feature type="region of interest" description="Disordered" evidence="21">
    <location>
        <begin position="1"/>
        <end position="31"/>
    </location>
</feature>
<dbReference type="GO" id="GO:0006310">
    <property type="term" value="P:DNA recombination"/>
    <property type="evidence" value="ECO:0007669"/>
    <property type="project" value="UniProtKB-KW"/>
</dbReference>
<dbReference type="InterPro" id="IPR012309">
    <property type="entry name" value="DNA_ligase_ATP-dep_C"/>
</dbReference>
<dbReference type="Gene3D" id="2.40.50.140">
    <property type="entry name" value="Nucleic acid-binding proteins"/>
    <property type="match status" value="1"/>
</dbReference>
<dbReference type="GO" id="GO:0003887">
    <property type="term" value="F:DNA-directed DNA polymerase activity"/>
    <property type="evidence" value="ECO:0007669"/>
    <property type="project" value="UniProtKB-KW"/>
</dbReference>
<evidence type="ECO:0000256" key="16">
    <source>
        <dbReference type="ARBA" id="ARBA00023204"/>
    </source>
</evidence>
<keyword evidence="17" id="KW-0464">Manganese</keyword>
<dbReference type="PROSITE" id="PS50160">
    <property type="entry name" value="DNA_LIGASE_A3"/>
    <property type="match status" value="1"/>
</dbReference>
<keyword evidence="12" id="KW-0067">ATP-binding</keyword>
<dbReference type="PATRIC" id="fig|413882.6.peg.3260"/>
<dbReference type="CDD" id="cd07906">
    <property type="entry name" value="Adenylation_DNA_ligase_LigD_LigC"/>
    <property type="match status" value="1"/>
</dbReference>
<dbReference type="InterPro" id="IPR014144">
    <property type="entry name" value="LigD_PE_domain"/>
</dbReference>
<proteinExistence type="predicted"/>
<dbReference type="NCBIfam" id="TIGR02776">
    <property type="entry name" value="NHEJ_ligase_prk"/>
    <property type="match status" value="1"/>
</dbReference>
<dbReference type="InterPro" id="IPR014143">
    <property type="entry name" value="NHEJ_ligase_prk"/>
</dbReference>
<keyword evidence="10" id="KW-0378">Hydrolase</keyword>
<evidence type="ECO:0000256" key="1">
    <source>
        <dbReference type="ARBA" id="ARBA00001936"/>
    </source>
</evidence>
<keyword evidence="11" id="KW-0269">Exonuclease</keyword>
<dbReference type="NCBIfam" id="TIGR02777">
    <property type="entry name" value="LigD_PE_dom"/>
    <property type="match status" value="1"/>
</dbReference>
<dbReference type="Gene3D" id="3.30.1490.70">
    <property type="match status" value="1"/>
</dbReference>
<feature type="compositionally biased region" description="Basic and acidic residues" evidence="21">
    <location>
        <begin position="172"/>
        <end position="181"/>
    </location>
</feature>
<evidence type="ECO:0000256" key="5">
    <source>
        <dbReference type="ARBA" id="ARBA00022695"/>
    </source>
</evidence>
<dbReference type="SUPFAM" id="SSF50249">
    <property type="entry name" value="Nucleic acid-binding proteins"/>
    <property type="match status" value="1"/>
</dbReference>
<evidence type="ECO:0000256" key="21">
    <source>
        <dbReference type="SAM" id="MobiDB-lite"/>
    </source>
</evidence>
<dbReference type="NCBIfam" id="TIGR02779">
    <property type="entry name" value="NHEJ_ligase_lig"/>
    <property type="match status" value="1"/>
</dbReference>
<evidence type="ECO:0000256" key="14">
    <source>
        <dbReference type="ARBA" id="ARBA00023125"/>
    </source>
</evidence>
<dbReference type="Gene3D" id="3.30.470.30">
    <property type="entry name" value="DNA ligase/mRNA capping enzyme"/>
    <property type="match status" value="1"/>
</dbReference>
<dbReference type="GO" id="GO:0004527">
    <property type="term" value="F:exonuclease activity"/>
    <property type="evidence" value="ECO:0007669"/>
    <property type="project" value="UniProtKB-KW"/>
</dbReference>
<evidence type="ECO:0000256" key="9">
    <source>
        <dbReference type="ARBA" id="ARBA00022763"/>
    </source>
</evidence>
<dbReference type="Pfam" id="PF04679">
    <property type="entry name" value="DNA_ligase_A_C"/>
    <property type="match status" value="1"/>
</dbReference>
<feature type="region of interest" description="Disordered" evidence="21">
    <location>
        <begin position="172"/>
        <end position="211"/>
    </location>
</feature>
<keyword evidence="18" id="KW-0511">Multifunctional enzyme</keyword>
<dbReference type="CDD" id="cd04862">
    <property type="entry name" value="PaeLigD_Pol_like"/>
    <property type="match status" value="1"/>
</dbReference>
<dbReference type="STRING" id="413882.AAW51_3125"/>
<dbReference type="GO" id="GO:0003677">
    <property type="term" value="F:DNA binding"/>
    <property type="evidence" value="ECO:0007669"/>
    <property type="project" value="UniProtKB-KW"/>
</dbReference>
<comment type="cofactor">
    <cofactor evidence="1">
        <name>Mn(2+)</name>
        <dbReference type="ChEBI" id="CHEBI:29035"/>
    </cofactor>
</comment>
<dbReference type="NCBIfam" id="TIGR02778">
    <property type="entry name" value="ligD_pol"/>
    <property type="match status" value="1"/>
</dbReference>
<dbReference type="EMBL" id="CP011371">
    <property type="protein sequence ID" value="AKJ29816.1"/>
    <property type="molecule type" value="Genomic_DNA"/>
</dbReference>
<dbReference type="InterPro" id="IPR052171">
    <property type="entry name" value="NHEJ_LigD"/>
</dbReference>
<dbReference type="GO" id="GO:0006281">
    <property type="term" value="P:DNA repair"/>
    <property type="evidence" value="ECO:0007669"/>
    <property type="project" value="UniProtKB-KW"/>
</dbReference>
<evidence type="ECO:0000256" key="12">
    <source>
        <dbReference type="ARBA" id="ARBA00022840"/>
    </source>
</evidence>